<sequence>MPVTARPLRGPTLPRSARWASRLLVAGPLAAITVAAAVSLHGVWLLLSADLPPILAAEISRQIKHEVRIGRVAYSTPGILTLDDIAVSTGATFAERNGEAALIAPRLTVYYDWRALIFDSGNPAHAVGDVILDRPKLLVEQFPDKRFNFSDILENKTTTTTKPFVGRVIVHRGSLTFRDYTAPRIGRQSMALTNLQAVEALVNLHSEQTAYFNVSGQGNQNLFDGLALQGAASRKTAHNFRLVLDGQNFDAAYWAAYARALPQLRIAGGRADAHLLLYSPNKTSALDAAGSVSVRGGVVSLANNRALRGPIRDIGGQASFTQSGLFFHGGASIAGQALAAQGVVLDFKHPQVTLTASSRRLSIAALAAVLPQLRMPRGVSVAPVSVSARITGPVTAPEIVGDVAAPAITIQGNLIRDLRAHGVYANKVVSVPLLTGRVGQGAISLRGSANLTGKTPVLSFAGRGQGLDLSQLRMAQPSKTSFGGLADVAFVGGNAGRPLTIVSNITVARARLQRTQLQTLKGRLTYVDGQGLTLNRVLIADTHGAGTASGKISLASNDPVLDLSINAAALQLGPLLRPYTQQDIDGLAFFQGRLTGSVSSPRAEGDLHLFHAHVNNINLDAVTGRIAASPNGMRLQDIYIRRYPARAYVDGTITKIASGNPVLDLRASFAEGNIPDFMSLVDPKAQVKADKLLRKSKAATVVANALPTVTGVAAGKFKIGGRLETPEVTGSLTIDHGSVNAYRVDHAQANIAYADKTIHLEKAVVRSGSATVTGDAQWNSATGNINGIFAGTNVSMNRFHRYTDPVANVLGDIDFSGSLGGSVKSPEVTFGLVGRDLSINGQKLALFTGFGSYADGVVKSSEDPWEFDFQTLQPNGDLSHIRYILDSFRVTLPTPQHPKRVPSLALAAHIPTDSPETVTHIVETMRDSKFGDTPSGQSLLAKIDALPRPLAARLSLPSFALSGPMNALAARGDLRIDGFQMGTNSLTSLDAKFGYEPGAHGKSHLALVGKDLKAFGLVMNDLTGGVSYVNRLVSIDADNPLRIANDRTLLTAEGSADLDGKIDADFEASYVPLSIFDSFLPKTRTLTGEISNVRVDAMGLTKSPDLTASVNVTDPGYQARPKVAAVAGTSTDDQSVYTLGGIKATTITVASAHPGGAKILSIDGLTAYDKSGNPLATLSGSVPFQWNRLDPSLNSLPTTEPLHAELRLMNLSLLAAASPSIDPARTTGEVTATVDVAPGGANRAIQGKITIAKAGVAFHGLDTALTDLDGVIGFNDKSASIFTLTGKSSKGGGFELSGGATFGAEPGLALLMRLNALQIDESSRQAYLMKNYNGAAQGKLTGDLSITGALKSPLIATPAGKPMLVSSATIGIPSAQPPAGPGSGLPPFDPRFDVHVQLEKPGKTFVARTGLLRADANGDLSLGGSLTAPKLAAHLNVYKGQFILPPSTRLKFIKPIGIVDLRYPATDETGSGEKVLEKRVDLYAQAAVSISPSMLAANQSYATGGFSGSTTAANQASPNYDRPQRYTITAHIYGLLDDPDRLQIDLDSSPGGLSRSQMLAALGSQGAFMGLLAGSNSAETAIKQQMGQALASIGLPMLLEPLEDRLATAFGLSSVVVDYSPDTQSFVTLTKPLGHRLELSYSQSLGTRETSPVNSLLATPYYTLKLGYALTNRLQLSISTDDQKNQTMALEGVFGF</sequence>
<dbReference type="InterPro" id="IPR007452">
    <property type="entry name" value="TamB_C"/>
</dbReference>
<dbReference type="Pfam" id="PF04357">
    <property type="entry name" value="TamB"/>
    <property type="match status" value="2"/>
</dbReference>
<comment type="subcellular location">
    <subcellularLocation>
        <location evidence="1">Membrane</location>
        <topology evidence="1">Single-pass membrane protein</topology>
    </subcellularLocation>
</comment>
<dbReference type="PANTHER" id="PTHR34457">
    <property type="entry name" value="EMBRYO DEFECTIVE 2410"/>
    <property type="match status" value="1"/>
</dbReference>
<evidence type="ECO:0000313" key="7">
    <source>
        <dbReference type="Proteomes" id="UP000287394"/>
    </source>
</evidence>
<gene>
    <name evidence="6" type="ORF">CCAX7_51160</name>
</gene>
<evidence type="ECO:0000259" key="5">
    <source>
        <dbReference type="Pfam" id="PF04357"/>
    </source>
</evidence>
<dbReference type="GO" id="GO:0009306">
    <property type="term" value="P:protein secretion"/>
    <property type="evidence" value="ECO:0007669"/>
    <property type="project" value="InterPro"/>
</dbReference>
<keyword evidence="3" id="KW-1133">Transmembrane helix</keyword>
<dbReference type="PANTHER" id="PTHR34457:SF3">
    <property type="entry name" value="PROTEIN TIC236, CHLOROPLASTIC"/>
    <property type="match status" value="1"/>
</dbReference>
<keyword evidence="7" id="KW-1185">Reference proteome</keyword>
<keyword evidence="2" id="KW-0812">Transmembrane</keyword>
<evidence type="ECO:0000256" key="3">
    <source>
        <dbReference type="ARBA" id="ARBA00022989"/>
    </source>
</evidence>
<feature type="domain" description="Translocation and assembly module TamB C-terminal" evidence="5">
    <location>
        <begin position="542"/>
        <end position="742"/>
    </location>
</feature>
<dbReference type="EMBL" id="AP025739">
    <property type="protein sequence ID" value="BDI33065.1"/>
    <property type="molecule type" value="Genomic_DNA"/>
</dbReference>
<evidence type="ECO:0000256" key="2">
    <source>
        <dbReference type="ARBA" id="ARBA00022692"/>
    </source>
</evidence>
<protein>
    <recommendedName>
        <fullName evidence="5">Translocation and assembly module TamB C-terminal domain-containing protein</fullName>
    </recommendedName>
</protein>
<evidence type="ECO:0000313" key="6">
    <source>
        <dbReference type="EMBL" id="BDI33065.1"/>
    </source>
</evidence>
<organism evidence="6 7">
    <name type="scientific">Capsulimonas corticalis</name>
    <dbReference type="NCBI Taxonomy" id="2219043"/>
    <lineage>
        <taxon>Bacteria</taxon>
        <taxon>Bacillati</taxon>
        <taxon>Armatimonadota</taxon>
        <taxon>Armatimonadia</taxon>
        <taxon>Capsulimonadales</taxon>
        <taxon>Capsulimonadaceae</taxon>
        <taxon>Capsulimonas</taxon>
    </lineage>
</organism>
<dbReference type="KEGG" id="ccot:CCAX7_51160"/>
<reference evidence="6 7" key="1">
    <citation type="journal article" date="2019" name="Int. J. Syst. Evol. Microbiol.">
        <title>Capsulimonas corticalis gen. nov., sp. nov., an aerobic capsulated bacterium, of a novel bacterial order, Capsulimonadales ord. nov., of the class Armatimonadia of the phylum Armatimonadetes.</title>
        <authorList>
            <person name="Li J."/>
            <person name="Kudo C."/>
            <person name="Tonouchi A."/>
        </authorList>
    </citation>
    <scope>NUCLEOTIDE SEQUENCE [LARGE SCALE GENOMIC DNA]</scope>
    <source>
        <strain evidence="6 7">AX-7</strain>
    </source>
</reference>
<name>A0A402CPK7_9BACT</name>
<accession>A0A402CPK7</accession>
<dbReference type="RefSeq" id="WP_165863888.1">
    <property type="nucleotide sequence ID" value="NZ_AP025739.1"/>
</dbReference>
<keyword evidence="4" id="KW-0472">Membrane</keyword>
<evidence type="ECO:0000256" key="4">
    <source>
        <dbReference type="ARBA" id="ARBA00023136"/>
    </source>
</evidence>
<dbReference type="GO" id="GO:0005886">
    <property type="term" value="C:plasma membrane"/>
    <property type="evidence" value="ECO:0007669"/>
    <property type="project" value="InterPro"/>
</dbReference>
<evidence type="ECO:0000256" key="1">
    <source>
        <dbReference type="ARBA" id="ARBA00004167"/>
    </source>
</evidence>
<proteinExistence type="predicted"/>
<feature type="domain" description="Translocation and assembly module TamB C-terminal" evidence="5">
    <location>
        <begin position="1516"/>
        <end position="1686"/>
    </location>
</feature>
<dbReference type="InterPro" id="IPR053022">
    <property type="entry name" value="Chloroplast_translocon_comp"/>
</dbReference>
<dbReference type="Proteomes" id="UP000287394">
    <property type="component" value="Chromosome"/>
</dbReference>